<keyword evidence="1" id="KW-0488">Methylation</keyword>
<name>A0A402CYY6_9BACT</name>
<organism evidence="4 5">
    <name type="scientific">Capsulimonas corticalis</name>
    <dbReference type="NCBI Taxonomy" id="2219043"/>
    <lineage>
        <taxon>Bacteria</taxon>
        <taxon>Bacillati</taxon>
        <taxon>Armatimonadota</taxon>
        <taxon>Armatimonadia</taxon>
        <taxon>Capsulimonadales</taxon>
        <taxon>Capsulimonadaceae</taxon>
        <taxon>Capsulimonas</taxon>
    </lineage>
</organism>
<dbReference type="SUPFAM" id="SSF54523">
    <property type="entry name" value="Pili subunits"/>
    <property type="match status" value="1"/>
</dbReference>
<dbReference type="Pfam" id="PF07963">
    <property type="entry name" value="N_methyl"/>
    <property type="match status" value="1"/>
</dbReference>
<dbReference type="NCBIfam" id="TIGR04294">
    <property type="entry name" value="pre_pil_HX9DG"/>
    <property type="match status" value="1"/>
</dbReference>
<dbReference type="EMBL" id="AP025739">
    <property type="protein sequence ID" value="BDI29577.1"/>
    <property type="molecule type" value="Genomic_DNA"/>
</dbReference>
<evidence type="ECO:0000313" key="5">
    <source>
        <dbReference type="Proteomes" id="UP000287394"/>
    </source>
</evidence>
<evidence type="ECO:0000256" key="1">
    <source>
        <dbReference type="ARBA" id="ARBA00022481"/>
    </source>
</evidence>
<feature type="transmembrane region" description="Helical" evidence="3">
    <location>
        <begin position="20"/>
        <end position="41"/>
    </location>
</feature>
<dbReference type="AlphaFoldDB" id="A0A402CYY6"/>
<gene>
    <name evidence="4" type="ORF">CCAX7_16280</name>
</gene>
<dbReference type="GO" id="GO:0015628">
    <property type="term" value="P:protein secretion by the type II secretion system"/>
    <property type="evidence" value="ECO:0007669"/>
    <property type="project" value="InterPro"/>
</dbReference>
<dbReference type="PANTHER" id="PTHR30093">
    <property type="entry name" value="GENERAL SECRETION PATHWAY PROTEIN G"/>
    <property type="match status" value="1"/>
</dbReference>
<evidence type="ECO:0000313" key="4">
    <source>
        <dbReference type="EMBL" id="BDI29577.1"/>
    </source>
</evidence>
<dbReference type="RefSeq" id="WP_119322551.1">
    <property type="nucleotide sequence ID" value="NZ_AP025739.1"/>
</dbReference>
<proteinExistence type="predicted"/>
<dbReference type="InterPro" id="IPR027558">
    <property type="entry name" value="Pre_pil_HX9DG_C"/>
</dbReference>
<dbReference type="PROSITE" id="PS00409">
    <property type="entry name" value="PROKAR_NTER_METHYL"/>
    <property type="match status" value="1"/>
</dbReference>
<dbReference type="InterPro" id="IPR045584">
    <property type="entry name" value="Pilin-like"/>
</dbReference>
<protein>
    <submittedName>
        <fullName evidence="4">Uncharacterized protein</fullName>
    </submittedName>
</protein>
<keyword evidence="3" id="KW-1133">Transmembrane helix</keyword>
<sequence>MLTSRQIVRKQNVQTGFTLIELLVVIAIIAILAAILFPVFAKAREKARQTSCASNMKQIGLAAMQYEQDNDERTVPFFFPAGVTDWGVAQSASQITWWPALYPYIKSDQLLGCPSENAQSKIGQNDHQSYVINADLVRTDQVWGGTWNAGSRMSAIAAPSSCIYFLEWAAQDTPREVSAGDYDYGITHPDIQLKALQRHTDGSNYSFADGHVKWLKYDSVSRNDDPNTADGRKSWFAPQRQN</sequence>
<dbReference type="Pfam" id="PF07596">
    <property type="entry name" value="SBP_bac_10"/>
    <property type="match status" value="1"/>
</dbReference>
<dbReference type="InterPro" id="IPR011453">
    <property type="entry name" value="DUF1559"/>
</dbReference>
<dbReference type="NCBIfam" id="TIGR02532">
    <property type="entry name" value="IV_pilin_GFxxxE"/>
    <property type="match status" value="1"/>
</dbReference>
<dbReference type="OrthoDB" id="255848at2"/>
<dbReference type="Gene3D" id="3.30.700.10">
    <property type="entry name" value="Glycoprotein, Type 4 Pilin"/>
    <property type="match status" value="1"/>
</dbReference>
<dbReference type="KEGG" id="ccot:CCAX7_16280"/>
<accession>A0A402CYY6</accession>
<evidence type="ECO:0000256" key="2">
    <source>
        <dbReference type="SAM" id="MobiDB-lite"/>
    </source>
</evidence>
<feature type="compositionally biased region" description="Basic and acidic residues" evidence="2">
    <location>
        <begin position="223"/>
        <end position="233"/>
    </location>
</feature>
<keyword evidence="3" id="KW-0812">Transmembrane</keyword>
<evidence type="ECO:0000256" key="3">
    <source>
        <dbReference type="SAM" id="Phobius"/>
    </source>
</evidence>
<dbReference type="GO" id="GO:0015627">
    <property type="term" value="C:type II protein secretion system complex"/>
    <property type="evidence" value="ECO:0007669"/>
    <property type="project" value="InterPro"/>
</dbReference>
<keyword evidence="3" id="KW-0472">Membrane</keyword>
<dbReference type="InterPro" id="IPR012902">
    <property type="entry name" value="N_methyl_site"/>
</dbReference>
<reference evidence="4 5" key="1">
    <citation type="journal article" date="2019" name="Int. J. Syst. Evol. Microbiol.">
        <title>Capsulimonas corticalis gen. nov., sp. nov., an aerobic capsulated bacterium, of a novel bacterial order, Capsulimonadales ord. nov., of the class Armatimonadia of the phylum Armatimonadetes.</title>
        <authorList>
            <person name="Li J."/>
            <person name="Kudo C."/>
            <person name="Tonouchi A."/>
        </authorList>
    </citation>
    <scope>NUCLEOTIDE SEQUENCE [LARGE SCALE GENOMIC DNA]</scope>
    <source>
        <strain evidence="4 5">AX-7</strain>
    </source>
</reference>
<feature type="region of interest" description="Disordered" evidence="2">
    <location>
        <begin position="223"/>
        <end position="242"/>
    </location>
</feature>
<keyword evidence="5" id="KW-1185">Reference proteome</keyword>
<dbReference type="Proteomes" id="UP000287394">
    <property type="component" value="Chromosome"/>
</dbReference>
<dbReference type="InterPro" id="IPR000983">
    <property type="entry name" value="Bac_GSPG_pilin"/>
</dbReference>
<dbReference type="PRINTS" id="PR00813">
    <property type="entry name" value="BCTERIALGSPG"/>
</dbReference>